<name>A0A0N4X8M1_HAEPC</name>
<dbReference type="GO" id="GO:0003676">
    <property type="term" value="F:nucleic acid binding"/>
    <property type="evidence" value="ECO:0007669"/>
    <property type="project" value="InterPro"/>
</dbReference>
<organism evidence="3">
    <name type="scientific">Haemonchus placei</name>
    <name type="common">Barber's pole worm</name>
    <dbReference type="NCBI Taxonomy" id="6290"/>
    <lineage>
        <taxon>Eukaryota</taxon>
        <taxon>Metazoa</taxon>
        <taxon>Ecdysozoa</taxon>
        <taxon>Nematoda</taxon>
        <taxon>Chromadorea</taxon>
        <taxon>Rhabditida</taxon>
        <taxon>Rhabditina</taxon>
        <taxon>Rhabditomorpha</taxon>
        <taxon>Strongyloidea</taxon>
        <taxon>Trichostrongylidae</taxon>
        <taxon>Haemonchus</taxon>
    </lineage>
</organism>
<reference evidence="3" key="1">
    <citation type="submission" date="2017-02" db="UniProtKB">
        <authorList>
            <consortium name="WormBaseParasite"/>
        </authorList>
    </citation>
    <scope>IDENTIFICATION</scope>
</reference>
<accession>A0A0N4X8M1</accession>
<evidence type="ECO:0000313" key="3">
    <source>
        <dbReference type="WBParaSite" id="HPLM_0002071301-mRNA-1"/>
    </source>
</evidence>
<dbReference type="WBParaSite" id="HPLM_0002071301-mRNA-1">
    <property type="protein sequence ID" value="HPLM_0002071301-mRNA-1"/>
    <property type="gene ID" value="HPLM_0002071301"/>
</dbReference>
<dbReference type="Proteomes" id="UP000268014">
    <property type="component" value="Unassembled WGS sequence"/>
</dbReference>
<dbReference type="AlphaFoldDB" id="A0A0N4X8M1"/>
<keyword evidence="2" id="KW-1185">Reference proteome</keyword>
<dbReference type="OrthoDB" id="5871277at2759"/>
<gene>
    <name evidence="1" type="ORF">HPLM_LOCUS20705</name>
</gene>
<sequence>MGPITIKPSSGEDVERYVALFTCLLTRLVHLEAAMDLSAKSFIFSGNDLSLEEESEPQRRQPLPLFLAEHRKTWNFIKPSSPRVGGVWERMIGTVKRSTQKTVGRTSSCYTL</sequence>
<dbReference type="InterPro" id="IPR012337">
    <property type="entry name" value="RNaseH-like_sf"/>
</dbReference>
<proteinExistence type="predicted"/>
<reference evidence="1 2" key="2">
    <citation type="submission" date="2018-11" db="EMBL/GenBank/DDBJ databases">
        <authorList>
            <consortium name="Pathogen Informatics"/>
        </authorList>
    </citation>
    <scope>NUCLEOTIDE SEQUENCE [LARGE SCALE GENOMIC DNA]</scope>
    <source>
        <strain evidence="1 2">MHpl1</strain>
    </source>
</reference>
<evidence type="ECO:0000313" key="2">
    <source>
        <dbReference type="Proteomes" id="UP000268014"/>
    </source>
</evidence>
<evidence type="ECO:0000313" key="1">
    <source>
        <dbReference type="EMBL" id="VDO85527.1"/>
    </source>
</evidence>
<dbReference type="Gene3D" id="3.30.420.10">
    <property type="entry name" value="Ribonuclease H-like superfamily/Ribonuclease H"/>
    <property type="match status" value="1"/>
</dbReference>
<dbReference type="STRING" id="6290.A0A0N4X8M1"/>
<dbReference type="SUPFAM" id="SSF53098">
    <property type="entry name" value="Ribonuclease H-like"/>
    <property type="match status" value="1"/>
</dbReference>
<dbReference type="InterPro" id="IPR036397">
    <property type="entry name" value="RNaseH_sf"/>
</dbReference>
<dbReference type="EMBL" id="UZAF01022494">
    <property type="protein sequence ID" value="VDO85527.1"/>
    <property type="molecule type" value="Genomic_DNA"/>
</dbReference>
<protein>
    <submittedName>
        <fullName evidence="1 3">Uncharacterized protein</fullName>
    </submittedName>
</protein>